<evidence type="ECO:0000313" key="7">
    <source>
        <dbReference type="Proteomes" id="UP000295021"/>
    </source>
</evidence>
<dbReference type="Pfam" id="PF02522">
    <property type="entry name" value="Antibiotic_NAT"/>
    <property type="match status" value="1"/>
</dbReference>
<keyword evidence="4 5" id="KW-0012">Acyltransferase</keyword>
<comment type="similarity">
    <text evidence="1 5">Belongs to the antibiotic N-acetyltransferase family.</text>
</comment>
<reference evidence="6 7" key="1">
    <citation type="submission" date="2019-03" db="EMBL/GenBank/DDBJ databases">
        <title>Genomic Encyclopedia of Type Strains, Phase IV (KMG-V): Genome sequencing to study the core and pangenomes of soil and plant-associated prokaryotes.</title>
        <authorList>
            <person name="Whitman W."/>
        </authorList>
    </citation>
    <scope>NUCLEOTIDE SEQUENCE [LARGE SCALE GENOMIC DNA]</scope>
    <source>
        <strain evidence="6 7">FB403</strain>
    </source>
</reference>
<proteinExistence type="inferred from homology"/>
<dbReference type="GO" id="GO:0046677">
    <property type="term" value="P:response to antibiotic"/>
    <property type="evidence" value="ECO:0007669"/>
    <property type="project" value="UniProtKB-KW"/>
</dbReference>
<keyword evidence="5" id="KW-0046">Antibiotic resistance</keyword>
<evidence type="ECO:0000256" key="3">
    <source>
        <dbReference type="ARBA" id="ARBA00022679"/>
    </source>
</evidence>
<dbReference type="NCBIfam" id="NF033082">
    <property type="entry name" value="AAC_3"/>
    <property type="match status" value="1"/>
</dbReference>
<name>A0AAX2QPI6_9HYPH</name>
<evidence type="ECO:0000256" key="1">
    <source>
        <dbReference type="ARBA" id="ARBA00006383"/>
    </source>
</evidence>
<dbReference type="InterPro" id="IPR028345">
    <property type="entry name" value="Antibiotic_NAT-like"/>
</dbReference>
<dbReference type="AlphaFoldDB" id="A0AAX2QPI6"/>
<dbReference type="InterPro" id="IPR003679">
    <property type="entry name" value="Amioglycoside_AcTrfase"/>
</dbReference>
<evidence type="ECO:0000256" key="2">
    <source>
        <dbReference type="ARBA" id="ARBA00012882"/>
    </source>
</evidence>
<dbReference type="GO" id="GO:0046353">
    <property type="term" value="F:aminoglycoside 3-N-acetyltransferase activity"/>
    <property type="evidence" value="ECO:0007669"/>
    <property type="project" value="UniProtKB-EC"/>
</dbReference>
<comment type="caution">
    <text evidence="6">The sequence shown here is derived from an EMBL/GenBank/DDBJ whole genome shotgun (WGS) entry which is preliminary data.</text>
</comment>
<evidence type="ECO:0000313" key="6">
    <source>
        <dbReference type="EMBL" id="TCU26992.1"/>
    </source>
</evidence>
<gene>
    <name evidence="6" type="ORF">EV131_10322</name>
</gene>
<organism evidence="6 7">
    <name type="scientific">Rhizobium laguerreae</name>
    <dbReference type="NCBI Taxonomy" id="1076926"/>
    <lineage>
        <taxon>Bacteria</taxon>
        <taxon>Pseudomonadati</taxon>
        <taxon>Pseudomonadota</taxon>
        <taxon>Alphaproteobacteria</taxon>
        <taxon>Hyphomicrobiales</taxon>
        <taxon>Rhizobiaceae</taxon>
        <taxon>Rhizobium/Agrobacterium group</taxon>
        <taxon>Rhizobium</taxon>
    </lineage>
</organism>
<dbReference type="EC" id="2.3.1.-" evidence="5"/>
<evidence type="ECO:0000256" key="5">
    <source>
        <dbReference type="RuleBase" id="RU365031"/>
    </source>
</evidence>
<dbReference type="Proteomes" id="UP000295021">
    <property type="component" value="Unassembled WGS sequence"/>
</dbReference>
<evidence type="ECO:0000256" key="4">
    <source>
        <dbReference type="ARBA" id="ARBA00023315"/>
    </source>
</evidence>
<accession>A0AAX2QPI6</accession>
<sequence length="315" mass="33859">MYAENTAYAATRPNAVATHCRLKVSIRARSRPLDSGTRPYDRLPMIVPRIHTRLSLARDLDSLGIRAGDMVMVHAAMKRVGRLLNGPDVLIEALRDAVGAAGTIVAYTDWNGAYDALLDENGRVPPEWRAHIAPFDPAVSRAARDNGVLAEFIRTTPGARRSGNPGASVAAIGVCADWLTADHPLDYGYGETSPLGRLVAAGGKVLMAGAPLDTMTLLHHAEHLARIPNKRLRRYEAPFATSAGVVWRMLEEFDTSDPVVHGLDDDYFGAIVRAFLASGQGAQGLVGDAQSVLVDAAAICSFAVAWLEHHVRLEG</sequence>
<dbReference type="EMBL" id="SMBI01000003">
    <property type="protein sequence ID" value="TCU26992.1"/>
    <property type="molecule type" value="Genomic_DNA"/>
</dbReference>
<comment type="catalytic activity">
    <reaction evidence="5">
        <text>a 2-deoxystreptamine antibiotic + acetyl-CoA = an N(3)-acetyl-2-deoxystreptamine antibiotic + CoA + H(+)</text>
        <dbReference type="Rhea" id="RHEA:12665"/>
        <dbReference type="ChEBI" id="CHEBI:15378"/>
        <dbReference type="ChEBI" id="CHEBI:57287"/>
        <dbReference type="ChEBI" id="CHEBI:57288"/>
        <dbReference type="ChEBI" id="CHEBI:57921"/>
        <dbReference type="ChEBI" id="CHEBI:77452"/>
        <dbReference type="EC" id="2.3.1.81"/>
    </reaction>
</comment>
<dbReference type="PANTHER" id="PTHR11104">
    <property type="entry name" value="AMINOGLYCOSIDE N3-ACETYLTRANSFERASE"/>
    <property type="match status" value="1"/>
</dbReference>
<keyword evidence="3 5" id="KW-0808">Transferase</keyword>
<dbReference type="PANTHER" id="PTHR11104:SF0">
    <property type="entry name" value="SPBETA PROPHAGE-DERIVED AMINOGLYCOSIDE N(3')-ACETYLTRANSFERASE-LIKE PROTEIN YOKD"/>
    <property type="match status" value="1"/>
</dbReference>
<dbReference type="SUPFAM" id="SSF110710">
    <property type="entry name" value="TTHA0583/YokD-like"/>
    <property type="match status" value="1"/>
</dbReference>
<protein>
    <recommendedName>
        <fullName evidence="2 5">Aminoglycoside N(3)-acetyltransferase</fullName>
        <ecNumber evidence="5">2.3.1.-</ecNumber>
    </recommendedName>
</protein>